<feature type="domain" description="ACT" evidence="8">
    <location>
        <begin position="760"/>
        <end position="837"/>
    </location>
</feature>
<name>A0A2A4Z4S0_9PROT</name>
<keyword evidence="4 7" id="KW-0378">Hydrolase</keyword>
<keyword evidence="3" id="KW-0677">Repeat</keyword>
<organism evidence="10">
    <name type="scientific">OCS116 cluster bacterium</name>
    <dbReference type="NCBI Taxonomy" id="2030921"/>
    <lineage>
        <taxon>Bacteria</taxon>
        <taxon>Pseudomonadati</taxon>
        <taxon>Pseudomonadota</taxon>
        <taxon>Alphaproteobacteria</taxon>
        <taxon>OCS116 cluster</taxon>
    </lineage>
</organism>
<dbReference type="CDD" id="cd05401">
    <property type="entry name" value="NT_GlnE_GlnD_like"/>
    <property type="match status" value="1"/>
</dbReference>
<feature type="domain" description="HD" evidence="9">
    <location>
        <begin position="517"/>
        <end position="639"/>
    </location>
</feature>
<dbReference type="Pfam" id="PF01909">
    <property type="entry name" value="NTP_transf_2"/>
    <property type="match status" value="1"/>
</dbReference>
<dbReference type="NCBIfam" id="NF003467">
    <property type="entry name" value="PRK05092.1"/>
    <property type="match status" value="1"/>
</dbReference>
<dbReference type="NCBIfam" id="TIGR01693">
    <property type="entry name" value="UTase_glnD"/>
    <property type="match status" value="1"/>
</dbReference>
<evidence type="ECO:0000259" key="8">
    <source>
        <dbReference type="PROSITE" id="PS51671"/>
    </source>
</evidence>
<dbReference type="EMBL" id="NVUS01000005">
    <property type="protein sequence ID" value="PCJ02094.1"/>
    <property type="molecule type" value="Genomic_DNA"/>
</dbReference>
<comment type="function">
    <text evidence="7">Modifies, by uridylylation and deuridylylation, the PII regulatory proteins (GlnB and homologs), in response to the nitrogen status of the cell that GlnD senses through the glutamine level. Under low glutamine levels, catalyzes the conversion of the PII proteins and UTP to PII-UMP and PPi, while under higher glutamine levels, GlnD hydrolyzes PII-UMP to PII and UMP (deuridylylation). Thus, controls uridylylation state and activity of the PII proteins, and plays an important role in the regulation of nitrogen metabolism.</text>
</comment>
<evidence type="ECO:0000313" key="10">
    <source>
        <dbReference type="EMBL" id="PCJ02094.1"/>
    </source>
</evidence>
<evidence type="ECO:0000256" key="2">
    <source>
        <dbReference type="ARBA" id="ARBA00022695"/>
    </source>
</evidence>
<dbReference type="GO" id="GO:0008773">
    <property type="term" value="F:[protein-PII] uridylyltransferase activity"/>
    <property type="evidence" value="ECO:0007669"/>
    <property type="project" value="UniProtKB-UniRule"/>
</dbReference>
<dbReference type="InterPro" id="IPR002912">
    <property type="entry name" value="ACT_dom"/>
</dbReference>
<dbReference type="HAMAP" id="MF_00277">
    <property type="entry name" value="PII_uridylyl_transf"/>
    <property type="match status" value="1"/>
</dbReference>
<comment type="domain">
    <text evidence="7">Has four distinct domains: an N-terminal nucleotidyltransferase (NT) domain responsible for UTase activity, a central HD domain that encodes UR activity, and two C-terminal ACT domains that seem to have a role in glutamine sensing.</text>
</comment>
<evidence type="ECO:0000256" key="3">
    <source>
        <dbReference type="ARBA" id="ARBA00022737"/>
    </source>
</evidence>
<dbReference type="InterPro" id="IPR002934">
    <property type="entry name" value="Polymerase_NTP_transf_dom"/>
</dbReference>
<reference key="1">
    <citation type="submission" date="2017-08" db="EMBL/GenBank/DDBJ databases">
        <title>A dynamic microbial community with high functional redundancy inhabits the cold, oxic subseafloor aquifer.</title>
        <authorList>
            <person name="Tully B.J."/>
            <person name="Wheat C.G."/>
            <person name="Glazer B.T."/>
            <person name="Huber J.A."/>
        </authorList>
    </citation>
    <scope>NUCLEOTIDE SEQUENCE [LARGE SCALE GENOMIC DNA]</scope>
</reference>
<dbReference type="InterPro" id="IPR010043">
    <property type="entry name" value="UTase/UR"/>
</dbReference>
<evidence type="ECO:0000256" key="1">
    <source>
        <dbReference type="ARBA" id="ARBA00022679"/>
    </source>
</evidence>
<accession>A0A2A4Z4S0</accession>
<dbReference type="Pfam" id="PF01842">
    <property type="entry name" value="ACT"/>
    <property type="match status" value="1"/>
</dbReference>
<keyword evidence="6 7" id="KW-0511">Multifunctional enzyme</keyword>
<keyword evidence="2 7" id="KW-0548">Nucleotidyltransferase</keyword>
<dbReference type="InterPro" id="IPR003607">
    <property type="entry name" value="HD/PDEase_dom"/>
</dbReference>
<dbReference type="GO" id="GO:0006808">
    <property type="term" value="P:regulation of nitrogen utilization"/>
    <property type="evidence" value="ECO:0007669"/>
    <property type="project" value="UniProtKB-UniRule"/>
</dbReference>
<evidence type="ECO:0000256" key="7">
    <source>
        <dbReference type="HAMAP-Rule" id="MF_00277"/>
    </source>
</evidence>
<comment type="catalytic activity">
    <reaction evidence="7">
        <text>[protein-PII]-L-tyrosine + UTP = [protein-PII]-uridylyl-L-tyrosine + diphosphate</text>
        <dbReference type="Rhea" id="RHEA:13673"/>
        <dbReference type="Rhea" id="RHEA-COMP:12147"/>
        <dbReference type="Rhea" id="RHEA-COMP:12148"/>
        <dbReference type="ChEBI" id="CHEBI:33019"/>
        <dbReference type="ChEBI" id="CHEBI:46398"/>
        <dbReference type="ChEBI" id="CHEBI:46858"/>
        <dbReference type="ChEBI" id="CHEBI:90602"/>
        <dbReference type="EC" id="2.7.7.59"/>
    </reaction>
</comment>
<sequence length="941" mass="106750">MTEIATQKTPYKLSKRVNYRTSSRKMARIFEAAIFGDFLEVIKQNGGDYQKDETNIRLALLNKARESLKNIRQQAFEELTKTGKGTQCARSLSAYQDGLVSALMKLAESQVFVDKDADDAQRIAVVAVGGYGRDSLAPHSDIDLLMLLPVKPNKRSEQVIEYILYFLWDLNFKVGHAVRNVEQSITHSKTDMTIRTSILEARFICGNHDLFDELGVEFNQKIIKGHAREFTEAKLEERDLRHQASGKSRYLVEPNIKDGKGGLRDLHTLFWIGKYIYQLKRASQMVEAGVFTEIEYRSFRKCEDFLWSVRCHLHFLVGRAEERVSFDVQEELAARLGYSAHGGLRAVERFMKHYFIIAKQVGDLTRIFCAVLESQEIKQGNVAQRFLNRFIPGKPIEEIAKTKAFKVEYGRIVAVNDKIFIKDPTHLIGLFYLIDKYNLLVHPETLKLVTRSLRLIDSKLSANPKAANLFLKLLCSKNAPETNLRKMNEAGVLGRYIKPFGKIVSLMQFNMYHHYTVDEHLLRAVGVLTKIDAGQEGEAHPTATEVIGQIVNRRALYVAVFIHDIAKGRKESHSVAGAKEAKILCPKLGMSPAETELVEWLVLDHLEMSEVSQTRDLMDPKTIKDFAGKVKTLERLRMLLVLTVVDIRAVGPGVWNGWKGQLLRELYYQTERLLTGEGSPEKLEERVVIAKQLLTAELEKLPVKKLSKKRQLNFAQRHYPPYLLYVPLETQVKHALLIQKADKDGLATSVSTDAFLEMTEINVIAADHPRLLSIITGSCAAMGGDIVGANIFTTRDGMALDKVQIKRHFENDFDEKRRSKSITNTIEKALRGEIHLPSTLEKKALKQNIEAFHVNPKVSLSNNLSEKFTVIEINGLDRPKLLYDLTCALYQLNLNIGSAHISTIGERAIDAFYVVDLMQNKITNEEREDNIKTTLMAILQE</sequence>
<comment type="caution">
    <text evidence="10">The sequence shown here is derived from an EMBL/GenBank/DDBJ whole genome shotgun (WGS) entry which is preliminary data.</text>
</comment>
<dbReference type="Gene3D" id="3.30.460.10">
    <property type="entry name" value="Beta Polymerase, domain 2"/>
    <property type="match status" value="1"/>
</dbReference>
<dbReference type="Pfam" id="PF08335">
    <property type="entry name" value="GlnD_UR_UTase"/>
    <property type="match status" value="1"/>
</dbReference>
<dbReference type="EC" id="3.1.4.-" evidence="7"/>
<evidence type="ECO:0000259" key="9">
    <source>
        <dbReference type="PROSITE" id="PS51831"/>
    </source>
</evidence>
<dbReference type="CDD" id="cd04899">
    <property type="entry name" value="ACT_ACR-UUR-like_2"/>
    <property type="match status" value="1"/>
</dbReference>
<comment type="catalytic activity">
    <reaction evidence="7">
        <text>[protein-PII]-uridylyl-L-tyrosine + H2O = [protein-PII]-L-tyrosine + UMP + H(+)</text>
        <dbReference type="Rhea" id="RHEA:48600"/>
        <dbReference type="Rhea" id="RHEA-COMP:12147"/>
        <dbReference type="Rhea" id="RHEA-COMP:12148"/>
        <dbReference type="ChEBI" id="CHEBI:15377"/>
        <dbReference type="ChEBI" id="CHEBI:15378"/>
        <dbReference type="ChEBI" id="CHEBI:46858"/>
        <dbReference type="ChEBI" id="CHEBI:57865"/>
        <dbReference type="ChEBI" id="CHEBI:90602"/>
    </reaction>
</comment>
<keyword evidence="1 7" id="KW-0808">Transferase</keyword>
<dbReference type="AlphaFoldDB" id="A0A2A4Z4S0"/>
<feature type="domain" description="ACT" evidence="8">
    <location>
        <begin position="870"/>
        <end position="941"/>
    </location>
</feature>
<keyword evidence="5 7" id="KW-0460">Magnesium</keyword>
<dbReference type="GO" id="GO:0008081">
    <property type="term" value="F:phosphoric diester hydrolase activity"/>
    <property type="evidence" value="ECO:0007669"/>
    <property type="project" value="UniProtKB-UniRule"/>
</dbReference>
<comment type="caution">
    <text evidence="7">Lacks conserved residue(s) required for the propagation of feature annotation.</text>
</comment>
<dbReference type="InterPro" id="IPR045865">
    <property type="entry name" value="ACT-like_dom_sf"/>
</dbReference>
<dbReference type="PROSITE" id="PS51831">
    <property type="entry name" value="HD"/>
    <property type="match status" value="1"/>
</dbReference>
<comment type="activity regulation">
    <text evidence="7">Uridylyltransferase (UTase) activity is inhibited by glutamine, while glutamine activates uridylyl-removing (UR) activity.</text>
</comment>
<gene>
    <name evidence="7" type="primary">glnD</name>
    <name evidence="10" type="ORF">COB13_05735</name>
</gene>
<evidence type="ECO:0000256" key="5">
    <source>
        <dbReference type="ARBA" id="ARBA00022842"/>
    </source>
</evidence>
<dbReference type="InterPro" id="IPR006674">
    <property type="entry name" value="HD_domain"/>
</dbReference>
<dbReference type="InterPro" id="IPR043519">
    <property type="entry name" value="NT_sf"/>
</dbReference>
<protein>
    <recommendedName>
        <fullName evidence="7">Bifunctional uridylyltransferase/uridylyl-removing enzyme</fullName>
        <shortName evidence="7">UTase/UR</shortName>
    </recommendedName>
    <alternativeName>
        <fullName evidence="7">Bifunctional [protein-PII] modification enzyme</fullName>
    </alternativeName>
    <alternativeName>
        <fullName evidence="7">Bifunctional nitrogen sensor protein</fullName>
    </alternativeName>
    <domain>
        <recommendedName>
            <fullName evidence="7">[Protein-PII] uridylyltransferase</fullName>
            <shortName evidence="7">PII uridylyltransferase</shortName>
            <shortName evidence="7">UTase</shortName>
            <ecNumber evidence="7">2.7.7.59</ecNumber>
        </recommendedName>
    </domain>
    <domain>
        <recommendedName>
            <fullName evidence="7">[Protein-PII]-UMP uridylyl-removing enzyme</fullName>
            <shortName evidence="7">UR</shortName>
            <ecNumber evidence="7">3.1.4.-</ecNumber>
        </recommendedName>
    </domain>
</protein>
<dbReference type="EC" id="2.7.7.59" evidence="7"/>
<comment type="cofactor">
    <cofactor evidence="7">
        <name>Mg(2+)</name>
        <dbReference type="ChEBI" id="CHEBI:18420"/>
    </cofactor>
</comment>
<evidence type="ECO:0000256" key="6">
    <source>
        <dbReference type="ARBA" id="ARBA00023268"/>
    </source>
</evidence>
<dbReference type="SUPFAM" id="SSF81891">
    <property type="entry name" value="Poly A polymerase C-terminal region-like"/>
    <property type="match status" value="1"/>
</dbReference>
<dbReference type="SUPFAM" id="SSF55021">
    <property type="entry name" value="ACT-like"/>
    <property type="match status" value="2"/>
</dbReference>
<dbReference type="InterPro" id="IPR013546">
    <property type="entry name" value="PII_UdlTrfase/GS_AdlTrfase"/>
</dbReference>
<reference evidence="10" key="2">
    <citation type="journal article" date="2018" name="ISME J.">
        <title>A dynamic microbial community with high functional redundancy inhabits the cold, oxic subseafloor aquifer.</title>
        <authorList>
            <person name="Tully B.J."/>
            <person name="Wheat C.G."/>
            <person name="Glazer B.T."/>
            <person name="Huber J.A."/>
        </authorList>
    </citation>
    <scope>NUCLEOTIDE SEQUENCE</scope>
    <source>
        <strain evidence="10">NORP83</strain>
    </source>
</reference>
<dbReference type="Pfam" id="PF01966">
    <property type="entry name" value="HD"/>
    <property type="match status" value="1"/>
</dbReference>
<comment type="similarity">
    <text evidence="7">Belongs to the GlnD family.</text>
</comment>
<dbReference type="PIRSF" id="PIRSF006288">
    <property type="entry name" value="PII_uridyltransf"/>
    <property type="match status" value="1"/>
</dbReference>
<dbReference type="SUPFAM" id="SSF81301">
    <property type="entry name" value="Nucleotidyltransferase"/>
    <property type="match status" value="1"/>
</dbReference>
<proteinExistence type="inferred from homology"/>
<dbReference type="PANTHER" id="PTHR47320:SF1">
    <property type="entry name" value="BIFUNCTIONAL URIDYLYLTRANSFERASE_URIDYLYL-REMOVING ENZYME"/>
    <property type="match status" value="1"/>
</dbReference>
<dbReference type="PROSITE" id="PS51671">
    <property type="entry name" value="ACT"/>
    <property type="match status" value="2"/>
</dbReference>
<dbReference type="PANTHER" id="PTHR47320">
    <property type="entry name" value="BIFUNCTIONAL URIDYLYLTRANSFERASE/URIDYLYL-REMOVING ENZYME"/>
    <property type="match status" value="1"/>
</dbReference>
<dbReference type="CDD" id="cd04900">
    <property type="entry name" value="ACT_UUR-like_1"/>
    <property type="match status" value="1"/>
</dbReference>
<dbReference type="Gene3D" id="1.10.3090.10">
    <property type="entry name" value="cca-adding enzyme, domain 2"/>
    <property type="match status" value="1"/>
</dbReference>
<dbReference type="SUPFAM" id="SSF81593">
    <property type="entry name" value="Nucleotidyltransferase substrate binding subunit/domain"/>
    <property type="match status" value="1"/>
</dbReference>
<dbReference type="CDD" id="cd00077">
    <property type="entry name" value="HDc"/>
    <property type="match status" value="1"/>
</dbReference>
<feature type="region of interest" description="Uridylyltransferase" evidence="7">
    <location>
        <begin position="1"/>
        <end position="392"/>
    </location>
</feature>
<dbReference type="SMART" id="SM00471">
    <property type="entry name" value="HDc"/>
    <property type="match status" value="1"/>
</dbReference>
<evidence type="ECO:0000256" key="4">
    <source>
        <dbReference type="ARBA" id="ARBA00022801"/>
    </source>
</evidence>